<evidence type="ECO:0000256" key="1">
    <source>
        <dbReference type="ARBA" id="ARBA00004245"/>
    </source>
</evidence>
<protein>
    <submittedName>
        <fullName evidence="7">Uncharacterized protein</fullName>
    </submittedName>
</protein>
<feature type="coiled-coil region" evidence="5">
    <location>
        <begin position="2903"/>
        <end position="2969"/>
    </location>
</feature>
<feature type="coiled-coil region" evidence="5">
    <location>
        <begin position="1339"/>
        <end position="1405"/>
    </location>
</feature>
<proteinExistence type="predicted"/>
<feature type="coiled-coil region" evidence="5">
    <location>
        <begin position="2627"/>
        <end position="2675"/>
    </location>
</feature>
<feature type="coiled-coil region" evidence="5">
    <location>
        <begin position="1615"/>
        <end position="1663"/>
    </location>
</feature>
<dbReference type="Proteomes" id="UP000274082">
    <property type="component" value="Chromosome 36"/>
</dbReference>
<feature type="coiled-coil region" evidence="5">
    <location>
        <begin position="2167"/>
        <end position="2215"/>
    </location>
</feature>
<feature type="coiled-coil region" evidence="5">
    <location>
        <begin position="2443"/>
        <end position="2509"/>
    </location>
</feature>
<feature type="coiled-coil region" evidence="5">
    <location>
        <begin position="4635"/>
        <end position="4662"/>
    </location>
</feature>
<evidence type="ECO:0000256" key="6">
    <source>
        <dbReference type="SAM" id="MobiDB-lite"/>
    </source>
</evidence>
<name>A0A3Q8IL16_LEIDO</name>
<dbReference type="GO" id="GO:0005856">
    <property type="term" value="C:cytoskeleton"/>
    <property type="evidence" value="ECO:0007669"/>
    <property type="project" value="UniProtKB-SubCell"/>
</dbReference>
<evidence type="ECO:0000256" key="4">
    <source>
        <dbReference type="ARBA" id="ARBA00023212"/>
    </source>
</evidence>
<feature type="coiled-coil region" evidence="5">
    <location>
        <begin position="598"/>
        <end position="646"/>
    </location>
</feature>
<dbReference type="OrthoDB" id="268061at2759"/>
<dbReference type="VEuPathDB" id="TriTrypDB:LDHU3_36.7300"/>
<accession>A0A3Q8IL16</accession>
<feature type="region of interest" description="Disordered" evidence="6">
    <location>
        <begin position="171"/>
        <end position="199"/>
    </location>
</feature>
<keyword evidence="8" id="KW-1185">Reference proteome</keyword>
<feature type="coiled-coil region" evidence="5">
    <location>
        <begin position="2719"/>
        <end position="2785"/>
    </location>
</feature>
<dbReference type="PANTHER" id="PTHR18861:SF0">
    <property type="entry name" value="BRUCHPILOT, ISOFORM J"/>
    <property type="match status" value="1"/>
</dbReference>
<evidence type="ECO:0000256" key="5">
    <source>
        <dbReference type="SAM" id="Coils"/>
    </source>
</evidence>
<feature type="coiled-coil region" evidence="5">
    <location>
        <begin position="2075"/>
        <end position="2123"/>
    </location>
</feature>
<feature type="coiled-coil region" evidence="5">
    <location>
        <begin position="2535"/>
        <end position="2601"/>
    </location>
</feature>
<feature type="coiled-coil region" evidence="5">
    <location>
        <begin position="2259"/>
        <end position="2325"/>
    </location>
</feature>
<organism evidence="7 8">
    <name type="scientific">Leishmania donovani</name>
    <dbReference type="NCBI Taxonomy" id="5661"/>
    <lineage>
        <taxon>Eukaryota</taxon>
        <taxon>Discoba</taxon>
        <taxon>Euglenozoa</taxon>
        <taxon>Kinetoplastea</taxon>
        <taxon>Metakinetoplastina</taxon>
        <taxon>Trypanosomatida</taxon>
        <taxon>Trypanosomatidae</taxon>
        <taxon>Leishmaniinae</taxon>
        <taxon>Leishmania</taxon>
    </lineage>
</organism>
<feature type="coiled-coil region" evidence="5">
    <location>
        <begin position="1247"/>
        <end position="1313"/>
    </location>
</feature>
<keyword evidence="2" id="KW-0963">Cytoplasm</keyword>
<feature type="coiled-coil region" evidence="5">
    <location>
        <begin position="2811"/>
        <end position="2877"/>
    </location>
</feature>
<comment type="subcellular location">
    <subcellularLocation>
        <location evidence="1">Cytoplasm</location>
        <location evidence="1">Cytoskeleton</location>
    </subcellularLocation>
</comment>
<feature type="region of interest" description="Disordered" evidence="6">
    <location>
        <begin position="5206"/>
        <end position="5228"/>
    </location>
</feature>
<feature type="coiled-coil region" evidence="5">
    <location>
        <begin position="1891"/>
        <end position="1957"/>
    </location>
</feature>
<feature type="coiled-coil region" evidence="5">
    <location>
        <begin position="2995"/>
        <end position="3061"/>
    </location>
</feature>
<evidence type="ECO:0000313" key="7">
    <source>
        <dbReference type="EMBL" id="AYU83904.1"/>
    </source>
</evidence>
<evidence type="ECO:0000256" key="2">
    <source>
        <dbReference type="ARBA" id="ARBA00022490"/>
    </source>
</evidence>
<sequence>MSFMEEMSDAPVSITGEMWLCADSAGPLKVGAGRGLKNFITIEKDRFCAYSSRSEQSKQIKQIAFRSMKRVAWFTHHPKLPGRELAASTTAATLRRGARKDPLAATYYYLVLEFLRDNTIPGTVSLGKRERIVLCTDDHQDFSIWRKFAELYECPPVHEGFVEGRDKKTLRAQAPAGGARDHDDTTSSDDDDYEGRDLGGGSAVGRRSLDLWKNRCVALVNDFAHLSNPSLQVENADVFDTPASCGGLDWDVHVESVLHAIEQDMRPSMKVVPAHSTRGAAAGPSSLLSSPSIAPSSIHPCAATKGMMETGSDEMHSLASNLQVELEQFQAFAAEVGALVEGRELKTTKISPDALNAYVERLRKMPTPAEPADSVAAQRGDKTEANAGAAAADLAKLESACVNAVRSFREKVHTSVLPLSQEWNREKAEQQERAALPQRVETTVAVLIDELARATADVSTLKESLATSIIPTTVSSATSVPLELNELRRVLNQKELEVETLQQKHFDASRHTKQLSRRLEELVFSYSDVAHDMLRSQYREYASLRNLFLRALRGEVSLDNSTPAEASLGASGSFGGMSEACCSSHLSASSGVQKLVISAAHLEAIHALEQERAAARERQRELEEVVKELEVLRQERDEEIANLKCNFLAAGEAWEKDVAILQAKLSALQSAIPRGALLLPASSLATNTAVKAGIAQKLQSTQPHTPTGPAGALESTETVTPLFAEGHKALHKLTTLLTTTPKETVLEAAVVSQRLQAFYDWALEAVVPLSSTSVSDGSVLEMITNVVHAYHALLQQTSTIYTATKSDTDDTHVDVLRLMRNEHEQFRKLWGILEEHLLIHGAGSFHDSGHQQSSERMALSFSSPPTMEELDQLPPFIETLCTNAALYSKLKIRSGGVPIATYIQDLEKKSAQLEQQLQHKEQEERSLSALIATFQDNNTPLFSSHANSPLAALGADAPASPSVAEAIARAAADAAERERALRAEVAAAEERLQAMEERLEAASAEQQQLQADRDAKLRAADERLAQTAAARQELCDSVADALAALGADAPASPSVAEAIARAAADAAERERALRAEVAAAEERLQAMEERLEAASAEQQQLQADRDAKLRAADERLAQTAAARQELCDSVADALAALGADAPASPSVAEAIARAAADAAERERALRAEVAAAEERLQAMEERLEAASAEQQQLQADRDAKLRAADERLAQTAAARQELCDSVADALAALGADAPASPSVAEAIARAAADAAERERALRAEVAAAEERLQAMEERLEAASAEQQQLQADRDAKLRAADERLAQTAAARQELRASVADALAALGADAPASPSVAEAIARAAADAAERERALRAEVAAAEERLQAMEERLEAASAEQQQLQADRDAKLRAADERLAQTAAARQELRASVADALAALGADAPASPSVAEAIARAAADAAERERALRAEVAAAEERLQAMEERLEAASAEQQQLQADRDAKLRAADERLAQTAAARQELRASVADALAALGADAPASPSVAEAIARAAADAAERERALRAEVAAAEERLQAMEERLEAASAEQQQLQADRDAKLRAADERLAQTAAARQELRASVADALAALGADAPASPSVAEAIARAAADAAERERALRAEVAAAEERLQAMEERLEAASAEQQQLQADRDAKLRAADERLAQTAAARQELCDSVADALAALGADAPASPSVAEAIARAAADAAERERALRAEVAAAEERLQAMEERLEAASAEQQQLQADRDAKLRAADERLAQTAAARQELRASVADALAALGADAPASPSVAEAIARAAADAAERERALRAEVAAAEERLQAMEERLEAASAEQQQLQADRDAKLRAADERLAQTAAARQELRASVADALAALGADAPASPSVAEAIARAAADAAERERALRAEVAAAEERLQAMEERLEAASAEQQQLQADRDAKLRAADERLAQTAAARQELRASVADALAALGADAPASPSVAEAIARAAADAAERERALRAEVAAAEERLQAMEERLEAASAEQQQLQADRDAKLRAADERLAQTAAARQELCDSVADALAALGADAPASPSVAEAIARAAADAAERERALRAEVAAAEERLQAMEERLEAASAEQQQLQADRDAKLRAADERLAQTAAARQELCDSVADALAALGADAPASPSVAEAIARAAADAAERERALRAEVAAAEERLQAMEERLEAASAEQQQLQADRDAKLRAADERLAQTAAARQELCDSVADALAALGADAPASPSVAEAIARAAADAAERERALRAEVAAAEERLQAMEERLEAASAEQQQLQADRDAKLRAADERLAQTAAARQELRASVADALAALGADAPASPSVAEAIARAAADAAERERALRAEVAAAEERLQAMEERLEAASAEQQQLQADRDAKLRAADERLAQTAAARQELCDSVADALAALGADAPASPSVAEAIARAAADAAERERALRAEVAAAEERLQAMEERLEAASAEQQQLQADRDAKLRAADERLAQTAAARQELRASVADALAALGADAPASPSVAEAIARAAADAAERERALRAEVAAAEERLQAMEERLEAASAEQQQLQADRDAKLRAADERLAQTAAARQELRASVADALAALGADAPASPSVAEAIARAAADAAERERALRAEVAAAEERLQAMEERLEAASAEQQQLQADRDAKLRAADERLAQTAAARQELCDSVADALAALGADAPASPSVAEAIARAAADAAERERALRAEVAAAEERLQAMEERLEAASAEQQQLQADRDAKLRAADERLAQTAAARQELRASVADALAALGADAPASPSVAEAIARAAADAAERERALRAEVAAAEERLQAMEERLEAASAEQQQLQADRDAKLRAADERLAQTAAARQELRASVADALAALGADAPASPSVAEAIARAAADAAERERALRAEVAAAEERLQAMEERLEAASAEQQQLQADRDAKLRAADERLAQTAAARQELRASVADALAALGADAPASPSVAEAIARAAADAAERERALRAEVAAAEERLQAMEERLEAASAEQQQLQADRDAKLRAADERLAQTAAARQELRASVADALAALGADAPASPSVAEAIARAAADAAERERALRAEVAAAEERLQAMEERLEAASAEQQQLQADRDAKLRAADERLAQTAAARQELCDSVADALAALGADAPASPSVAEAIARAAADAAERERALRAEVAAAEERLQAMEERLEAASAEQQQLQADRDAKLRDWVTERFLYGWQMCLRALEAEELESRYRCVVGCFGICPYVAIASSEAEKMLEIRGMVGGSADEVVRRVRALLAELNSLRAFAREAQEKVFWYEDVGVRVPLIKLSDFVREREGTGECYHRDDASVPFLAETLRNSFQALQCLDSEALALRESFSSMKALVKECGTAVNESVEALRKALPRAACVENASPSQPQSTLPVEWGLRVACRGLAASVSEAVHWQGELTNIVKATYRILIASSGGTGVHGAPVSHCDNPSFAEYSQLPRLAAQACSERLHSRRSASVEDELAAVTQQRNDLAGTVGACCGSLRSAISVTTPGRVGSLPATATSLTCDEAKSALRDITVLTSSILHDYAQSMEHTLAVLTPLASIAANTADASSSFEMLAAATEAVRARIKHMERCQLHHLHVRQCGEEGNAKARRSMQDQLFALSEVFEAGELARRNEQKEEAVPLADVAQQQQPWDAVVEVLSKFAEDVGATVRAQNGSESQNVDNAEVLSPVRQAISLSASAKTQEELQGRLSGILDACKRRAAEHHWAEATEGRMALDREDLRASVTTGEHSLEKMQAQVNEYQKPMATMEAARAALGQSTTQMQLVAARALEETLDFGLRERAASESGARAPTGMGERLGEEMYLVQPRMDAMQDRLNDTEVRDSSQVMDAGVLLEAAGQVRSLEDVMRIVSSYSLEYKTKSLEFKESRLRSEIVQDWAAMMVPSAIELRLLRAIVAGVDRPLPGTALADLPAHGSSMRRELTEAEHLLGAAVSDPCAEEATREALLGAMGQACQLLLEAPPERALDTAARHGTASSAEECPAVTAADAVSTTDVGRGTAPNKLADTVYAVIEECGDRAAANGTLCTGEEWYSSVARVTQTLCSALSSAGVAVAVPGDHSLMAGHPSCVSPASQPSMLHSLVSAAEHVSKYTTDTTRLLEDLRESLQDCLSSTECCLPTLVAAVVEEVASLRAASQLAAEEQKHRDHELDALRTLLQEASAVFSDTSTFRSTQSPNFLAKCMAYAKECARLTAPECELSSAFGAASAQRPSLEDAPFSLGDRAAELQRDGVELREVEALKLQGLVCTLSVEVLLAEERAARSIMVAEEATSRLHVLCDPQLRELGFLVERVLARAATTEAQCAQKTAQHCSILAAQEPLAITASGLVSVQEDCCRALVESEGDASCAAAPTRFKPETLNILEQEAVLVPRVVQAHGRLTATCAVLRSDLDAAKAVYEQALAEVQAELDIARSRSTELEAHLEHVFDAIEALGSLLFPHEEASLRDASCLPRLAEASGQLVRTAAADAAARCRLEKDACDAAAAFAELQRQCAAAEGNVETLKETVRRYERQEADEIQTLKASAKTAAEAYAGMVTALCLSAELVPSAASAAAAVSEKQWAAVVHAVQAAVEEGGRQTSDAAELRVEMTILQSRMVELKAAVLEAEAREGNLLQRLNALMMSSGPLKAAVTAVMASRECDLESLEDVALAMHAAVQLVERQQGNMNQLIAGGGDLRSDAESLHGRLCGVAEECGVARPSLASLEETHGMLQRCMAQLERHVHDTISTVDRRAAAVLGEAESRRLDKGTPADCLDGIAYLADALACRAEECDAAKAQLLAWRAEARDREEANLRNTTRLSTLWHAFRTALLPQLVDEPADRGGCGEVEVFSADAVEFLASEAETRQAIQMIIDTAERLRRTHDDLQAVYAALRGHFGGDATTAVCDGTATPHAPARALHNSGVTSLRFDDTVTATLHLVSTVVNAKCTSVTEFIDLVVSDVLRDTSGSARVLFATLRPGAFAERLQGVLASLRTLRESSDQNGDRARRLPAFMDALVETIHSHGGRVDVTSSDATGDLTIADATMPYRHDSATTFEDCQAREQRAIVHGLQALLNQQEERARALTAEWQCVTTQYHQLSQEQVAAEETVVELRRRVQFKLQEDSKLEESLRELDSHLDQQARELSMRYFADQDAIVRRFTLLRDQIHAAMRLPTRRSASAIPPRTPGRDTSTPRS</sequence>
<dbReference type="VEuPathDB" id="TriTrypDB:LdCL_360062000"/>
<keyword evidence="4" id="KW-0206">Cytoskeleton</keyword>
<reference evidence="7 8" key="1">
    <citation type="journal article" date="2018" name="Sci. Rep.">
        <title>A complete Leishmania donovani reference genome identifies novel genetic variations associated with virulence.</title>
        <authorList>
            <person name="Lypaczewski P."/>
            <person name="Hoshizaki J."/>
            <person name="Zhang W.-W."/>
            <person name="McCall L.-I."/>
            <person name="Torcivia-Rodriguez J."/>
            <person name="Simonyan V."/>
            <person name="Kaur A."/>
            <person name="Dewar K."/>
            <person name="Matlashewski G."/>
        </authorList>
    </citation>
    <scope>NUCLEOTIDE SEQUENCE [LARGE SCALE GENOMIC DNA]</scope>
    <source>
        <strain evidence="7 8">LdCL</strain>
    </source>
</reference>
<feature type="coiled-coil region" evidence="5">
    <location>
        <begin position="3179"/>
        <end position="3227"/>
    </location>
</feature>
<evidence type="ECO:0000256" key="3">
    <source>
        <dbReference type="ARBA" id="ARBA00023054"/>
    </source>
</evidence>
<keyword evidence="3 5" id="KW-0175">Coiled coil</keyword>
<feature type="coiled-coil region" evidence="5">
    <location>
        <begin position="1431"/>
        <end position="1497"/>
    </location>
</feature>
<feature type="coiled-coil region" evidence="5">
    <location>
        <begin position="971"/>
        <end position="1019"/>
    </location>
</feature>
<feature type="coiled-coil region" evidence="5">
    <location>
        <begin position="4539"/>
        <end position="4573"/>
    </location>
</feature>
<feature type="coiled-coil region" evidence="5">
    <location>
        <begin position="2351"/>
        <end position="2399"/>
    </location>
</feature>
<feature type="coiled-coil region" evidence="5">
    <location>
        <begin position="1523"/>
        <end position="1589"/>
    </location>
</feature>
<dbReference type="PANTHER" id="PTHR18861">
    <property type="entry name" value="ELKS/RAB6-INTERACTING/CAST PROTEIN"/>
    <property type="match status" value="1"/>
</dbReference>
<feature type="coiled-coil region" evidence="5">
    <location>
        <begin position="1707"/>
        <end position="1773"/>
    </location>
</feature>
<feature type="coiled-coil region" evidence="5">
    <location>
        <begin position="3087"/>
        <end position="3135"/>
    </location>
</feature>
<dbReference type="EMBL" id="CP029535">
    <property type="protein sequence ID" value="AYU83904.1"/>
    <property type="molecule type" value="Genomic_DNA"/>
</dbReference>
<dbReference type="VEuPathDB" id="TriTrypDB:LdBPK_365480.1"/>
<feature type="coiled-coil region" evidence="5">
    <location>
        <begin position="1799"/>
        <end position="1865"/>
    </location>
</feature>
<feature type="coiled-coil region" evidence="5">
    <location>
        <begin position="4441"/>
        <end position="4475"/>
    </location>
</feature>
<feature type="coiled-coil region" evidence="5">
    <location>
        <begin position="1063"/>
        <end position="1111"/>
    </location>
</feature>
<feature type="coiled-coil region" evidence="5">
    <location>
        <begin position="5100"/>
        <end position="5148"/>
    </location>
</feature>
<evidence type="ECO:0000313" key="8">
    <source>
        <dbReference type="Proteomes" id="UP000274082"/>
    </source>
</evidence>
<gene>
    <name evidence="7" type="ORF">LdCL_360062000</name>
</gene>
<feature type="coiled-coil region" evidence="5">
    <location>
        <begin position="903"/>
        <end position="930"/>
    </location>
</feature>
<feature type="coiled-coil region" evidence="5">
    <location>
        <begin position="1155"/>
        <end position="1203"/>
    </location>
</feature>
<feature type="coiled-coil region" evidence="5">
    <location>
        <begin position="1983"/>
        <end position="2031"/>
    </location>
</feature>